<dbReference type="SUPFAM" id="SSF52777">
    <property type="entry name" value="CoA-dependent acyltransferases"/>
    <property type="match status" value="2"/>
</dbReference>
<dbReference type="GO" id="GO:0005737">
    <property type="term" value="C:cytoplasm"/>
    <property type="evidence" value="ECO:0007669"/>
    <property type="project" value="TreeGrafter"/>
</dbReference>
<organism evidence="2 3">
    <name type="scientific">Selenomonas ruminantium</name>
    <dbReference type="NCBI Taxonomy" id="971"/>
    <lineage>
        <taxon>Bacteria</taxon>
        <taxon>Bacillati</taxon>
        <taxon>Bacillota</taxon>
        <taxon>Negativicutes</taxon>
        <taxon>Selenomonadales</taxon>
        <taxon>Selenomonadaceae</taxon>
        <taxon>Selenomonas</taxon>
    </lineage>
</organism>
<evidence type="ECO:0000259" key="1">
    <source>
        <dbReference type="Pfam" id="PF00668"/>
    </source>
</evidence>
<sequence>MRKWSVEELPAGQQGSLRQLYGAQLDERRGYTAHRIQYVRDLTESERQVVTYGETTPVSPLRQNLYKLEGKLLPLRFNLAIRTLTEQEDVLRTNYCVAGDKMLAVVFKERRNLPVIIYRNLEQTSGKDLDEQLRRLMEADLRQGFDLRYGSLLRFAVYHTGASEYAVVVTGVQAVMDNFDVRNIFRYIHNLPLEKAPAAATATAGGAESIRSYWRQLLSDLPGLSRLPYEETGAGGQDAGQERQEQNYLTHIPSAVLSDLKELSKDNKKVLMSVLQTAWGLLLQGENDCRDVAFCLLAPGSEAGRGSQCMLPLRVRVAEDPKVQELTEQVFKQFLVSTSYAALARKDIQAVLDQQEKGFYHVLNFGDFLQDEGSYSQRQGKREGRIVTQEVWDTRELHLGVRFRYAEWEIAITFAYDCRYFQPAGIEKLAQDYILLLRQMVMDWQQPYSAFRANWSRRRSQSMAAKPVQQRTNLLDALLQLELLQSCDKGLVQAFAGTAKLLTCYEGDRLFGQDVEEQLLFVVRGKLARSMETGDGWYNTLDIVAEKAWANDSVLLPKRRNQLALEVLTDQALLLVIPRITMESVMRREPAMAQSIIMHFGRQLEKYQRLWLQS</sequence>
<dbReference type="Gene3D" id="3.30.559.10">
    <property type="entry name" value="Chloramphenicol acetyltransferase-like domain"/>
    <property type="match status" value="1"/>
</dbReference>
<protein>
    <submittedName>
        <fullName evidence="2">Condensation domain-containing protein</fullName>
    </submittedName>
</protein>
<reference evidence="2 3" key="1">
    <citation type="submission" date="2016-10" db="EMBL/GenBank/DDBJ databases">
        <authorList>
            <person name="de Groot N.N."/>
        </authorList>
    </citation>
    <scope>NUCLEOTIDE SEQUENCE [LARGE SCALE GENOMIC DNA]</scope>
    <source>
        <strain evidence="2 3">Z108</strain>
    </source>
</reference>
<dbReference type="PANTHER" id="PTHR45527">
    <property type="entry name" value="NONRIBOSOMAL PEPTIDE SYNTHETASE"/>
    <property type="match status" value="1"/>
</dbReference>
<dbReference type="AlphaFoldDB" id="A0A1I3CA74"/>
<dbReference type="RefSeq" id="WP_075442034.1">
    <property type="nucleotide sequence ID" value="NZ_FOQK01000003.1"/>
</dbReference>
<dbReference type="GO" id="GO:0031177">
    <property type="term" value="F:phosphopantetheine binding"/>
    <property type="evidence" value="ECO:0007669"/>
    <property type="project" value="TreeGrafter"/>
</dbReference>
<dbReference type="InterPro" id="IPR018490">
    <property type="entry name" value="cNMP-bd_dom_sf"/>
</dbReference>
<dbReference type="InterPro" id="IPR014710">
    <property type="entry name" value="RmlC-like_jellyroll"/>
</dbReference>
<dbReference type="Pfam" id="PF00668">
    <property type="entry name" value="Condensation"/>
    <property type="match status" value="2"/>
</dbReference>
<dbReference type="Gene3D" id="2.60.120.10">
    <property type="entry name" value="Jelly Rolls"/>
    <property type="match status" value="1"/>
</dbReference>
<dbReference type="OrthoDB" id="9765680at2"/>
<evidence type="ECO:0000313" key="3">
    <source>
        <dbReference type="Proteomes" id="UP000183639"/>
    </source>
</evidence>
<feature type="domain" description="Condensation" evidence="1">
    <location>
        <begin position="65"/>
        <end position="170"/>
    </location>
</feature>
<dbReference type="GO" id="GO:0003824">
    <property type="term" value="F:catalytic activity"/>
    <property type="evidence" value="ECO:0007669"/>
    <property type="project" value="InterPro"/>
</dbReference>
<dbReference type="InterPro" id="IPR023213">
    <property type="entry name" value="CAT-like_dom_sf"/>
</dbReference>
<accession>A0A1I3CA74</accession>
<dbReference type="SUPFAM" id="SSF51206">
    <property type="entry name" value="cAMP-binding domain-like"/>
    <property type="match status" value="1"/>
</dbReference>
<evidence type="ECO:0000313" key="2">
    <source>
        <dbReference type="EMBL" id="SFH71470.1"/>
    </source>
</evidence>
<dbReference type="PANTHER" id="PTHR45527:SF1">
    <property type="entry name" value="FATTY ACID SYNTHASE"/>
    <property type="match status" value="1"/>
</dbReference>
<dbReference type="Proteomes" id="UP000183639">
    <property type="component" value="Unassembled WGS sequence"/>
</dbReference>
<dbReference type="EMBL" id="FOQK01000003">
    <property type="protein sequence ID" value="SFH71470.1"/>
    <property type="molecule type" value="Genomic_DNA"/>
</dbReference>
<dbReference type="Gene3D" id="3.30.559.30">
    <property type="entry name" value="Nonribosomal peptide synthetase, condensation domain"/>
    <property type="match status" value="1"/>
</dbReference>
<name>A0A1I3CA74_SELRU</name>
<feature type="domain" description="Condensation" evidence="1">
    <location>
        <begin position="208"/>
        <end position="449"/>
    </location>
</feature>
<dbReference type="GO" id="GO:0044550">
    <property type="term" value="P:secondary metabolite biosynthetic process"/>
    <property type="evidence" value="ECO:0007669"/>
    <property type="project" value="TreeGrafter"/>
</dbReference>
<gene>
    <name evidence="2" type="ORF">SAMN04487861_10312</name>
</gene>
<dbReference type="GO" id="GO:0008610">
    <property type="term" value="P:lipid biosynthetic process"/>
    <property type="evidence" value="ECO:0007669"/>
    <property type="project" value="UniProtKB-ARBA"/>
</dbReference>
<dbReference type="InterPro" id="IPR001242">
    <property type="entry name" value="Condensation_dom"/>
</dbReference>
<dbReference type="GO" id="GO:0043041">
    <property type="term" value="P:amino acid activation for nonribosomal peptide biosynthetic process"/>
    <property type="evidence" value="ECO:0007669"/>
    <property type="project" value="TreeGrafter"/>
</dbReference>
<proteinExistence type="predicted"/>